<dbReference type="GO" id="GO:0015833">
    <property type="term" value="P:peptide transport"/>
    <property type="evidence" value="ECO:0007669"/>
    <property type="project" value="TreeGrafter"/>
</dbReference>
<dbReference type="InterPro" id="IPR039424">
    <property type="entry name" value="SBP_5"/>
</dbReference>
<sequence length="539" mass="61972">MKLLWRILLTITVLLCSMMIVLSVYAGSEKVLTQEFVFPAYVDPVLGYDHVCRNVIVNIYDPLVFPSNKGEPQPCVAKSWDISPDGLTYTFFLQEGIKFHDGTELTAEDVKFSLDRTQTMGSGVAFMFTEVKNVEVIDKYTVVFHLKNPVGAFISILMNLFILNKDLVMANIDKESKEYGDLGDYGGKFLLHYDAGSGPYILKDINIGEFVNMLKNQNYWKKINADAPDVVRFQHISPEVALKTLMARREVDICDPDVSLETLNELDKIEGVDLLDFPLQMEMIFQINTQKPPTDDIHFRKAMAWAFDYSVINEIYPRCPQAAGPAAHEVPGFDPTVFQYHRDLDRAKEELKQSKYYEKLDQYPVNVQYGVNLPRFNKLALLLMSNMKDIGIIIKLEPLPWMTQIENYSKLETSPNVNLGWFSTDYPEVGSIFDSLYASKSENTFNIHYLRNPEIDTMIADAFSTINREERFKKYSKILHSIVDLCPDIYLFDYYQTNAYASGYIYLPQSEGKGIPLSGYKFYLPNIKVYPEKKEELRR</sequence>
<dbReference type="InterPro" id="IPR000914">
    <property type="entry name" value="SBP_5_dom"/>
</dbReference>
<comment type="caution">
    <text evidence="2">The sequence shown here is derived from an EMBL/GenBank/DDBJ whole genome shotgun (WGS) entry which is preliminary data.</text>
</comment>
<dbReference type="EMBL" id="BART01000792">
    <property type="protein sequence ID" value="GAG56519.1"/>
    <property type="molecule type" value="Genomic_DNA"/>
</dbReference>
<dbReference type="AlphaFoldDB" id="X0YK76"/>
<proteinExistence type="predicted"/>
<dbReference type="CDD" id="cd08512">
    <property type="entry name" value="PBP2_NikA_DppA_OppA_like_7"/>
    <property type="match status" value="1"/>
</dbReference>
<dbReference type="InterPro" id="IPR030678">
    <property type="entry name" value="Peptide/Ni-bd"/>
</dbReference>
<dbReference type="GO" id="GO:1904680">
    <property type="term" value="F:peptide transmembrane transporter activity"/>
    <property type="evidence" value="ECO:0007669"/>
    <property type="project" value="TreeGrafter"/>
</dbReference>
<evidence type="ECO:0000313" key="2">
    <source>
        <dbReference type="EMBL" id="GAG56519.1"/>
    </source>
</evidence>
<protein>
    <recommendedName>
        <fullName evidence="1">Solute-binding protein family 5 domain-containing protein</fullName>
    </recommendedName>
</protein>
<dbReference type="Pfam" id="PF00496">
    <property type="entry name" value="SBP_bac_5"/>
    <property type="match status" value="1"/>
</dbReference>
<gene>
    <name evidence="2" type="ORF">S01H4_03282</name>
</gene>
<dbReference type="PIRSF" id="PIRSF002741">
    <property type="entry name" value="MppA"/>
    <property type="match status" value="1"/>
</dbReference>
<dbReference type="Gene3D" id="3.10.105.10">
    <property type="entry name" value="Dipeptide-binding Protein, Domain 3"/>
    <property type="match status" value="1"/>
</dbReference>
<dbReference type="PANTHER" id="PTHR30290">
    <property type="entry name" value="PERIPLASMIC BINDING COMPONENT OF ABC TRANSPORTER"/>
    <property type="match status" value="1"/>
</dbReference>
<name>X0YK76_9ZZZZ</name>
<evidence type="ECO:0000259" key="1">
    <source>
        <dbReference type="Pfam" id="PF00496"/>
    </source>
</evidence>
<reference evidence="2" key="1">
    <citation type="journal article" date="2014" name="Front. Microbiol.">
        <title>High frequency of phylogenetically diverse reductive dehalogenase-homologous genes in deep subseafloor sedimentary metagenomes.</title>
        <authorList>
            <person name="Kawai M."/>
            <person name="Futagami T."/>
            <person name="Toyoda A."/>
            <person name="Takaki Y."/>
            <person name="Nishi S."/>
            <person name="Hori S."/>
            <person name="Arai W."/>
            <person name="Tsubouchi T."/>
            <person name="Morono Y."/>
            <person name="Uchiyama I."/>
            <person name="Ito T."/>
            <person name="Fujiyama A."/>
            <person name="Inagaki F."/>
            <person name="Takami H."/>
        </authorList>
    </citation>
    <scope>NUCLEOTIDE SEQUENCE</scope>
    <source>
        <strain evidence="2">Expedition CK06-06</strain>
    </source>
</reference>
<dbReference type="GO" id="GO:0042597">
    <property type="term" value="C:periplasmic space"/>
    <property type="evidence" value="ECO:0007669"/>
    <property type="project" value="UniProtKB-ARBA"/>
</dbReference>
<dbReference type="GO" id="GO:0043190">
    <property type="term" value="C:ATP-binding cassette (ABC) transporter complex"/>
    <property type="evidence" value="ECO:0007669"/>
    <property type="project" value="InterPro"/>
</dbReference>
<dbReference type="SUPFAM" id="SSF53850">
    <property type="entry name" value="Periplasmic binding protein-like II"/>
    <property type="match status" value="1"/>
</dbReference>
<dbReference type="Gene3D" id="3.40.190.10">
    <property type="entry name" value="Periplasmic binding protein-like II"/>
    <property type="match status" value="1"/>
</dbReference>
<organism evidence="2">
    <name type="scientific">marine sediment metagenome</name>
    <dbReference type="NCBI Taxonomy" id="412755"/>
    <lineage>
        <taxon>unclassified sequences</taxon>
        <taxon>metagenomes</taxon>
        <taxon>ecological metagenomes</taxon>
    </lineage>
</organism>
<feature type="domain" description="Solute-binding protein family 5" evidence="1">
    <location>
        <begin position="71"/>
        <end position="441"/>
    </location>
</feature>
<accession>X0YK76</accession>